<evidence type="ECO:0000313" key="2">
    <source>
        <dbReference type="Proteomes" id="UP001370348"/>
    </source>
</evidence>
<accession>A0ABZ2LSR3</accession>
<organism evidence="1 2">
    <name type="scientific">Pendulispora albinea</name>
    <dbReference type="NCBI Taxonomy" id="2741071"/>
    <lineage>
        <taxon>Bacteria</taxon>
        <taxon>Pseudomonadati</taxon>
        <taxon>Myxococcota</taxon>
        <taxon>Myxococcia</taxon>
        <taxon>Myxococcales</taxon>
        <taxon>Sorangiineae</taxon>
        <taxon>Pendulisporaceae</taxon>
        <taxon>Pendulispora</taxon>
    </lineage>
</organism>
<evidence type="ECO:0000313" key="1">
    <source>
        <dbReference type="EMBL" id="WXB13958.1"/>
    </source>
</evidence>
<proteinExistence type="predicted"/>
<dbReference type="Gene3D" id="1.20.910.10">
    <property type="entry name" value="Heme oxygenase-like"/>
    <property type="match status" value="1"/>
</dbReference>
<gene>
    <name evidence="1" type="ORF">LZC94_39785</name>
</gene>
<dbReference type="InterPro" id="IPR016084">
    <property type="entry name" value="Haem_Oase-like_multi-hlx"/>
</dbReference>
<reference evidence="1 2" key="1">
    <citation type="submission" date="2021-12" db="EMBL/GenBank/DDBJ databases">
        <title>Discovery of the Pendulisporaceae a myxobacterial family with distinct sporulation behavior and unique specialized metabolism.</title>
        <authorList>
            <person name="Garcia R."/>
            <person name="Popoff A."/>
            <person name="Bader C.D."/>
            <person name="Loehr J."/>
            <person name="Walesch S."/>
            <person name="Walt C."/>
            <person name="Boldt J."/>
            <person name="Bunk B."/>
            <person name="Haeckl F.J.F.P.J."/>
            <person name="Gunesch A.P."/>
            <person name="Birkelbach J."/>
            <person name="Nuebel U."/>
            <person name="Pietschmann T."/>
            <person name="Bach T."/>
            <person name="Mueller R."/>
        </authorList>
    </citation>
    <scope>NUCLEOTIDE SEQUENCE [LARGE SCALE GENOMIC DNA]</scope>
    <source>
        <strain evidence="1 2">MSr11954</strain>
    </source>
</reference>
<dbReference type="Proteomes" id="UP001370348">
    <property type="component" value="Chromosome"/>
</dbReference>
<dbReference type="RefSeq" id="WP_394823575.1">
    <property type="nucleotide sequence ID" value="NZ_CP089984.1"/>
</dbReference>
<protein>
    <submittedName>
        <fullName evidence="1">Uncharacterized protein</fullName>
    </submittedName>
</protein>
<sequence>MGFRDFNKYYITYPDPKNELELAINAHAREDQMHSALLLRDWVSLGLDARFSWAPRDLYWWLTCEQTAGARRVDFELVSMVYHNPDPLLRFAIVESMEAAGTVFFTRTVPVVERLGPDEAFPYFGKYHLARETGHLQNGDERPFRRAELSPAQREKAKALVTRVFEIFQYHFTSWAKFARAIYEKTFWYDAQVQGRASAVLRQERPRDPSAVMALDYPSRPTEEGHLLKVLRQRAFDDLWQTPAYQWMREVWPGDFRRMTRYFLLQWIVDNWACADYFRFDTTYIDAKSPVERGLNRLSTLFESEMKCRYVEWEALQMDEYTRWSAVEALRHFWLDERVEEHRAVFADLRKLTFRYPEPLYRYWIMKCFIRFGDAMIHSLGAAMRRSGEKEETFVMFAGKPERMHPDLPPDPEADEAIANLERQPLTPEEIRTIQDIIAATHQQEASRSAITWKIICEKRYEVFDRRWAQRSGVARPLDGTLSGALEFLRL</sequence>
<dbReference type="EMBL" id="CP089984">
    <property type="protein sequence ID" value="WXB13958.1"/>
    <property type="molecule type" value="Genomic_DNA"/>
</dbReference>
<name>A0ABZ2LSR3_9BACT</name>
<keyword evidence="2" id="KW-1185">Reference proteome</keyword>